<dbReference type="SUPFAM" id="SSF51556">
    <property type="entry name" value="Metallo-dependent hydrolases"/>
    <property type="match status" value="1"/>
</dbReference>
<dbReference type="PANTHER" id="PTHR43794">
    <property type="entry name" value="AMINOHYDROLASE SSNA-RELATED"/>
    <property type="match status" value="1"/>
</dbReference>
<protein>
    <submittedName>
        <fullName evidence="3">8-oxoguanine deaminase</fullName>
        <ecNumber evidence="3">3.5.4.32</ecNumber>
    </submittedName>
</protein>
<dbReference type="InterPro" id="IPR011059">
    <property type="entry name" value="Metal-dep_hydrolase_composite"/>
</dbReference>
<evidence type="ECO:0000259" key="2">
    <source>
        <dbReference type="Pfam" id="PF01979"/>
    </source>
</evidence>
<gene>
    <name evidence="3" type="ORF">ACFFRE_07725</name>
</gene>
<dbReference type="PANTHER" id="PTHR43794:SF11">
    <property type="entry name" value="AMIDOHYDROLASE-RELATED DOMAIN-CONTAINING PROTEIN"/>
    <property type="match status" value="1"/>
</dbReference>
<dbReference type="SUPFAM" id="SSF51338">
    <property type="entry name" value="Composite domain of metallo-dependent hydrolases"/>
    <property type="match status" value="1"/>
</dbReference>
<dbReference type="InterPro" id="IPR006680">
    <property type="entry name" value="Amidohydro-rel"/>
</dbReference>
<keyword evidence="4" id="KW-1185">Reference proteome</keyword>
<name>A0ABV6C2W2_9ACTN</name>
<evidence type="ECO:0000313" key="3">
    <source>
        <dbReference type="EMBL" id="MFC0082035.1"/>
    </source>
</evidence>
<dbReference type="CDD" id="cd01298">
    <property type="entry name" value="ATZ_TRZ_like"/>
    <property type="match status" value="1"/>
</dbReference>
<evidence type="ECO:0000313" key="4">
    <source>
        <dbReference type="Proteomes" id="UP001589788"/>
    </source>
</evidence>
<dbReference type="Pfam" id="PF01979">
    <property type="entry name" value="Amidohydro_1"/>
    <property type="match status" value="1"/>
</dbReference>
<comment type="caution">
    <text evidence="3">The sequence shown here is derived from an EMBL/GenBank/DDBJ whole genome shotgun (WGS) entry which is preliminary data.</text>
</comment>
<accession>A0ABV6C2W2</accession>
<keyword evidence="1 3" id="KW-0378">Hydrolase</keyword>
<dbReference type="InterPro" id="IPR032466">
    <property type="entry name" value="Metal_Hydrolase"/>
</dbReference>
<dbReference type="GO" id="GO:0102127">
    <property type="term" value="F:8-oxoguanine deaminase activity"/>
    <property type="evidence" value="ECO:0007669"/>
    <property type="project" value="UniProtKB-EC"/>
</dbReference>
<reference evidence="3 4" key="1">
    <citation type="submission" date="2024-09" db="EMBL/GenBank/DDBJ databases">
        <authorList>
            <person name="Sun Q."/>
            <person name="Mori K."/>
        </authorList>
    </citation>
    <scope>NUCLEOTIDE SEQUENCE [LARGE SCALE GENOMIC DNA]</scope>
    <source>
        <strain evidence="3 4">JCM 15389</strain>
    </source>
</reference>
<dbReference type="EC" id="3.5.4.32" evidence="3"/>
<dbReference type="Gene3D" id="3.20.20.140">
    <property type="entry name" value="Metal-dependent hydrolases"/>
    <property type="match status" value="1"/>
</dbReference>
<dbReference type="NCBIfam" id="NF006055">
    <property type="entry name" value="PRK08203.1"/>
    <property type="match status" value="1"/>
</dbReference>
<sequence length="449" mass="46469">LPAAGGPGPRGGGGGGRGVVSRLVLRGARAPGDVAVRDGRIEAVGRVPPAPGDEVLDCEGCLVTPGLVNTHHHLYQWLTRGRAVDQGLFGWLVTLYPVWARLDPEDVAAAARVGLAELAVSGASTVADHHYVVPGGDDSVFDALADAARAVGVRLHLSRGSMDLGQSHGGLPPDQVVEDTEAILASTEAVAGRLQDGERVFVNVAPCSPFSVSTTLLEESAALARRLGLRLHTHLAETKDEERECLARFGRRPVAVLDELGWVGPDVWVAHGVHLDAGEVARLGAARTGVAHCPTSNGRLGSGICPVVPLRRAGAPVGLGVDGAASNECGRLQPELRQALVLARLAAGDAGALQPAEVLAMATAEGAACLGLEDVGRLEPGARADLAVWDLGDAWDVADPVAAFVLGPERPCRTLLVGGEVVVEGGEPTRVDLGAARAELARRARRLWP</sequence>
<feature type="domain" description="Amidohydrolase-related" evidence="2">
    <location>
        <begin position="62"/>
        <end position="422"/>
    </location>
</feature>
<dbReference type="Gene3D" id="2.30.40.10">
    <property type="entry name" value="Urease, subunit C, domain 1"/>
    <property type="match status" value="1"/>
</dbReference>
<dbReference type="EMBL" id="JBHLYQ010000065">
    <property type="protein sequence ID" value="MFC0082035.1"/>
    <property type="molecule type" value="Genomic_DNA"/>
</dbReference>
<dbReference type="Proteomes" id="UP001589788">
    <property type="component" value="Unassembled WGS sequence"/>
</dbReference>
<dbReference type="InterPro" id="IPR050287">
    <property type="entry name" value="MTA/SAH_deaminase"/>
</dbReference>
<feature type="non-terminal residue" evidence="3">
    <location>
        <position position="1"/>
    </location>
</feature>
<organism evidence="3 4">
    <name type="scientific">Aciditerrimonas ferrireducens</name>
    <dbReference type="NCBI Taxonomy" id="667306"/>
    <lineage>
        <taxon>Bacteria</taxon>
        <taxon>Bacillati</taxon>
        <taxon>Actinomycetota</taxon>
        <taxon>Acidimicrobiia</taxon>
        <taxon>Acidimicrobiales</taxon>
        <taxon>Acidimicrobiaceae</taxon>
        <taxon>Aciditerrimonas</taxon>
    </lineage>
</organism>
<proteinExistence type="predicted"/>
<evidence type="ECO:0000256" key="1">
    <source>
        <dbReference type="ARBA" id="ARBA00022801"/>
    </source>
</evidence>
<dbReference type="RefSeq" id="WP_377789432.1">
    <property type="nucleotide sequence ID" value="NZ_JBHLYQ010000065.1"/>
</dbReference>